<gene>
    <name evidence="1" type="ORF">GSPATT00011380001</name>
</gene>
<dbReference type="GeneID" id="5028962"/>
<dbReference type="KEGG" id="ptm:GSPATT00011380001"/>
<evidence type="ECO:0000313" key="2">
    <source>
        <dbReference type="Proteomes" id="UP000000600"/>
    </source>
</evidence>
<evidence type="ECO:0000313" key="1">
    <source>
        <dbReference type="EMBL" id="CAK75780.1"/>
    </source>
</evidence>
<keyword evidence="2" id="KW-1185">Reference proteome</keyword>
<organism evidence="1 2">
    <name type="scientific">Paramecium tetraurelia</name>
    <dbReference type="NCBI Taxonomy" id="5888"/>
    <lineage>
        <taxon>Eukaryota</taxon>
        <taxon>Sar</taxon>
        <taxon>Alveolata</taxon>
        <taxon>Ciliophora</taxon>
        <taxon>Intramacronucleata</taxon>
        <taxon>Oligohymenophorea</taxon>
        <taxon>Peniculida</taxon>
        <taxon>Parameciidae</taxon>
        <taxon>Paramecium</taxon>
    </lineage>
</organism>
<protein>
    <recommendedName>
        <fullName evidence="3">B box-type domain-containing protein</fullName>
    </recommendedName>
</protein>
<dbReference type="AlphaFoldDB" id="A0CYB3"/>
<name>A0CYB3_PARTE</name>
<proteinExistence type="predicted"/>
<reference evidence="1 2" key="1">
    <citation type="journal article" date="2006" name="Nature">
        <title>Global trends of whole-genome duplications revealed by the ciliate Paramecium tetraurelia.</title>
        <authorList>
            <consortium name="Genoscope"/>
            <person name="Aury J.-M."/>
            <person name="Jaillon O."/>
            <person name="Duret L."/>
            <person name="Noel B."/>
            <person name="Jubin C."/>
            <person name="Porcel B.M."/>
            <person name="Segurens B."/>
            <person name="Daubin V."/>
            <person name="Anthouard V."/>
            <person name="Aiach N."/>
            <person name="Arnaiz O."/>
            <person name="Billaut A."/>
            <person name="Beisson J."/>
            <person name="Blanc I."/>
            <person name="Bouhouche K."/>
            <person name="Camara F."/>
            <person name="Duharcourt S."/>
            <person name="Guigo R."/>
            <person name="Gogendeau D."/>
            <person name="Katinka M."/>
            <person name="Keller A.-M."/>
            <person name="Kissmehl R."/>
            <person name="Klotz C."/>
            <person name="Koll F."/>
            <person name="Le Moue A."/>
            <person name="Lepere C."/>
            <person name="Malinsky S."/>
            <person name="Nowacki M."/>
            <person name="Nowak J.K."/>
            <person name="Plattner H."/>
            <person name="Poulain J."/>
            <person name="Ruiz F."/>
            <person name="Serrano V."/>
            <person name="Zagulski M."/>
            <person name="Dessen P."/>
            <person name="Betermier M."/>
            <person name="Weissenbach J."/>
            <person name="Scarpelli C."/>
            <person name="Schachter V."/>
            <person name="Sperling L."/>
            <person name="Meyer E."/>
            <person name="Cohen J."/>
            <person name="Wincker P."/>
        </authorList>
    </citation>
    <scope>NUCLEOTIDE SEQUENCE [LARGE SCALE GENOMIC DNA]</scope>
    <source>
        <strain evidence="1 2">Stock d4-2</strain>
    </source>
</reference>
<evidence type="ECO:0008006" key="3">
    <source>
        <dbReference type="Google" id="ProtNLM"/>
    </source>
</evidence>
<sequence length="368" mass="42491">MNKTRTSFATLRTKTQINQASQGTLPCPSHPSFNISHVCLCTTCTLSISFCSECLFETQHQQHLAKHKEHIIGWNDLMILCRRRAIKRIESNSTFHPGSSSKLIKTYIKNQEQLINNDFDGLITKFTEMINKVKAEFMAPYKNYLQDLMDMGTILEKLVSDYYLEKNKDYNNDYDNFLSEVSKLQDQQTSNKKTDQNQFNLRKLMQNIIPLVSKANGQFQRALQQQNLNVEEGESQKSGYSLFSNMALKQSDNQVLNDLVNDYKVLLNSRPCYKNQGLAQQTYNGMQELIDKCYHSLTQVDFMSPGYKSQMIKMNKENISLKQQLASPKGTKYLETIIKEQSTKTLKQLTKLEEDEARSQEKCNQSID</sequence>
<accession>A0CYB3</accession>
<dbReference type="HOGENOM" id="CLU_753271_0_0_1"/>
<dbReference type="OrthoDB" id="286721at2759"/>
<dbReference type="RefSeq" id="XP_001443177.1">
    <property type="nucleotide sequence ID" value="XM_001443140.1"/>
</dbReference>
<dbReference type="Proteomes" id="UP000000600">
    <property type="component" value="Unassembled WGS sequence"/>
</dbReference>
<dbReference type="EMBL" id="CT868219">
    <property type="protein sequence ID" value="CAK75780.1"/>
    <property type="molecule type" value="Genomic_DNA"/>
</dbReference>
<dbReference type="InParanoid" id="A0CYB3"/>